<dbReference type="Proteomes" id="UP000500826">
    <property type="component" value="Chromosome"/>
</dbReference>
<evidence type="ECO:0000256" key="5">
    <source>
        <dbReference type="ARBA" id="ARBA00022777"/>
    </source>
</evidence>
<keyword evidence="8" id="KW-0597">Phosphoprotein</keyword>
<dbReference type="PROSITE" id="PS50109">
    <property type="entry name" value="HIS_KIN"/>
    <property type="match status" value="1"/>
</dbReference>
<evidence type="ECO:0000256" key="9">
    <source>
        <dbReference type="SAM" id="MobiDB-lite"/>
    </source>
</evidence>
<reference evidence="12 13" key="2">
    <citation type="submission" date="2020-05" db="EMBL/GenBank/DDBJ databases">
        <authorList>
            <person name="Khan S.A."/>
            <person name="Jeon C.O."/>
            <person name="Chun B.H."/>
        </authorList>
    </citation>
    <scope>NUCLEOTIDE SEQUENCE [LARGE SCALE GENOMIC DNA]</scope>
    <source>
        <strain evidence="12 13">H242</strain>
    </source>
</reference>
<evidence type="ECO:0000259" key="11">
    <source>
        <dbReference type="PROSITE" id="PS50110"/>
    </source>
</evidence>
<dbReference type="PRINTS" id="PR00344">
    <property type="entry name" value="BCTRLSENSOR"/>
</dbReference>
<keyword evidence="7" id="KW-0902">Two-component regulatory system</keyword>
<evidence type="ECO:0000256" key="4">
    <source>
        <dbReference type="ARBA" id="ARBA00022741"/>
    </source>
</evidence>
<feature type="domain" description="Response regulatory" evidence="11">
    <location>
        <begin position="126"/>
        <end position="237"/>
    </location>
</feature>
<accession>A0ABX6NZZ5</accession>
<reference evidence="12 13" key="1">
    <citation type="submission" date="2020-05" db="EMBL/GenBank/DDBJ databases">
        <title>Ramlibacter rhizophilus sp. nov., isolated from rhizosphere soil of national flower Mugunghwa from South Korea.</title>
        <authorList>
            <person name="Zheng-Fei Y."/>
            <person name="Huan T."/>
        </authorList>
    </citation>
    <scope>NUCLEOTIDE SEQUENCE [LARGE SCALE GENOMIC DNA]</scope>
    <source>
        <strain evidence="12 13">H242</strain>
    </source>
</reference>
<keyword evidence="5" id="KW-0418">Kinase</keyword>
<feature type="modified residue" description="4-aspartylphosphate" evidence="8">
    <location>
        <position position="177"/>
    </location>
</feature>
<organism evidence="12 13">
    <name type="scientific">Ramlibacter terrae</name>
    <dbReference type="NCBI Taxonomy" id="2732511"/>
    <lineage>
        <taxon>Bacteria</taxon>
        <taxon>Pseudomonadati</taxon>
        <taxon>Pseudomonadota</taxon>
        <taxon>Betaproteobacteria</taxon>
        <taxon>Burkholderiales</taxon>
        <taxon>Comamonadaceae</taxon>
        <taxon>Ramlibacter</taxon>
    </lineage>
</organism>
<dbReference type="InterPro" id="IPR011006">
    <property type="entry name" value="CheY-like_superfamily"/>
</dbReference>
<evidence type="ECO:0000256" key="3">
    <source>
        <dbReference type="ARBA" id="ARBA00022679"/>
    </source>
</evidence>
<feature type="region of interest" description="Disordered" evidence="9">
    <location>
        <begin position="1"/>
        <end position="29"/>
    </location>
</feature>
<keyword evidence="4" id="KW-0547">Nucleotide-binding</keyword>
<evidence type="ECO:0000313" key="13">
    <source>
        <dbReference type="Proteomes" id="UP000500826"/>
    </source>
</evidence>
<keyword evidence="6" id="KW-0067">ATP-binding</keyword>
<dbReference type="InterPro" id="IPR005467">
    <property type="entry name" value="His_kinase_dom"/>
</dbReference>
<dbReference type="EMBL" id="CP053418">
    <property type="protein sequence ID" value="QJW83380.1"/>
    <property type="molecule type" value="Genomic_DNA"/>
</dbReference>
<gene>
    <name evidence="12" type="ORF">HK414_01745</name>
</gene>
<evidence type="ECO:0000256" key="6">
    <source>
        <dbReference type="ARBA" id="ARBA00022840"/>
    </source>
</evidence>
<evidence type="ECO:0000256" key="1">
    <source>
        <dbReference type="ARBA" id="ARBA00000085"/>
    </source>
</evidence>
<dbReference type="InterPro" id="IPR003594">
    <property type="entry name" value="HATPase_dom"/>
</dbReference>
<dbReference type="PANTHER" id="PTHR43065">
    <property type="entry name" value="SENSOR HISTIDINE KINASE"/>
    <property type="match status" value="1"/>
</dbReference>
<protein>
    <recommendedName>
        <fullName evidence="2">histidine kinase</fullName>
        <ecNumber evidence="2">2.7.13.3</ecNumber>
    </recommendedName>
</protein>
<keyword evidence="13" id="KW-1185">Reference proteome</keyword>
<sequence>MFNARDAMPDGGTVTVRASRAPDTDGTDRAPLVRIDVQDTGHGMDAETLARVFEPYFTTKPIGAGSGLGLPQVQAFARQSGGDVRIASTPGEGTCVTLLLPLAVDGVVVQQQLPASRERQPRRPLRVLMVEDDVLVASVVPAALTHEGHQVTLCRTADEARALLEARECAMDVLFTDIVMPGAMTGLDLVEWCAVHCPQLPALVATGYSARPPAGVSRVLRKPYAMEDLLDALDVCAAGGGASRA</sequence>
<keyword evidence="3" id="KW-0808">Transferase</keyword>
<evidence type="ECO:0000259" key="10">
    <source>
        <dbReference type="PROSITE" id="PS50109"/>
    </source>
</evidence>
<dbReference type="PANTHER" id="PTHR43065:SF46">
    <property type="entry name" value="C4-DICARBOXYLATE TRANSPORT SENSOR PROTEIN DCTB"/>
    <property type="match status" value="1"/>
</dbReference>
<dbReference type="EC" id="2.7.13.3" evidence="2"/>
<name>A0ABX6NZZ5_9BURK</name>
<evidence type="ECO:0000256" key="8">
    <source>
        <dbReference type="PROSITE-ProRule" id="PRU00169"/>
    </source>
</evidence>
<dbReference type="SUPFAM" id="SSF52172">
    <property type="entry name" value="CheY-like"/>
    <property type="match status" value="1"/>
</dbReference>
<proteinExistence type="predicted"/>
<dbReference type="Gene3D" id="3.40.50.2300">
    <property type="match status" value="1"/>
</dbReference>
<evidence type="ECO:0000256" key="2">
    <source>
        <dbReference type="ARBA" id="ARBA00012438"/>
    </source>
</evidence>
<evidence type="ECO:0000256" key="7">
    <source>
        <dbReference type="ARBA" id="ARBA00023012"/>
    </source>
</evidence>
<feature type="domain" description="Histidine kinase" evidence="10">
    <location>
        <begin position="1"/>
        <end position="104"/>
    </location>
</feature>
<dbReference type="InterPro" id="IPR036890">
    <property type="entry name" value="HATPase_C_sf"/>
</dbReference>
<dbReference type="InterPro" id="IPR004358">
    <property type="entry name" value="Sig_transdc_His_kin-like_C"/>
</dbReference>
<evidence type="ECO:0000313" key="12">
    <source>
        <dbReference type="EMBL" id="QJW83380.1"/>
    </source>
</evidence>
<comment type="catalytic activity">
    <reaction evidence="1">
        <text>ATP + protein L-histidine = ADP + protein N-phospho-L-histidine.</text>
        <dbReference type="EC" id="2.7.13.3"/>
    </reaction>
</comment>
<dbReference type="Pfam" id="PF02518">
    <property type="entry name" value="HATPase_c"/>
    <property type="match status" value="1"/>
</dbReference>
<dbReference type="Gene3D" id="3.30.565.10">
    <property type="entry name" value="Histidine kinase-like ATPase, C-terminal domain"/>
    <property type="match status" value="1"/>
</dbReference>
<dbReference type="PROSITE" id="PS50110">
    <property type="entry name" value="RESPONSE_REGULATORY"/>
    <property type="match status" value="1"/>
</dbReference>
<dbReference type="Pfam" id="PF00072">
    <property type="entry name" value="Response_reg"/>
    <property type="match status" value="1"/>
</dbReference>
<dbReference type="SMART" id="SM00387">
    <property type="entry name" value="HATPase_c"/>
    <property type="match status" value="1"/>
</dbReference>
<dbReference type="SMART" id="SM00448">
    <property type="entry name" value="REC"/>
    <property type="match status" value="1"/>
</dbReference>
<dbReference type="InterPro" id="IPR001789">
    <property type="entry name" value="Sig_transdc_resp-reg_receiver"/>
</dbReference>
<dbReference type="SUPFAM" id="SSF55874">
    <property type="entry name" value="ATPase domain of HSP90 chaperone/DNA topoisomerase II/histidine kinase"/>
    <property type="match status" value="1"/>
</dbReference>